<reference evidence="1" key="2">
    <citation type="journal article" date="2015" name="Fish Shellfish Immunol.">
        <title>Early steps in the European eel (Anguilla anguilla)-Vibrio vulnificus interaction in the gills: Role of the RtxA13 toxin.</title>
        <authorList>
            <person name="Callol A."/>
            <person name="Pajuelo D."/>
            <person name="Ebbesson L."/>
            <person name="Teles M."/>
            <person name="MacKenzie S."/>
            <person name="Amaro C."/>
        </authorList>
    </citation>
    <scope>NUCLEOTIDE SEQUENCE</scope>
</reference>
<organism evidence="1">
    <name type="scientific">Anguilla anguilla</name>
    <name type="common">European freshwater eel</name>
    <name type="synonym">Muraena anguilla</name>
    <dbReference type="NCBI Taxonomy" id="7936"/>
    <lineage>
        <taxon>Eukaryota</taxon>
        <taxon>Metazoa</taxon>
        <taxon>Chordata</taxon>
        <taxon>Craniata</taxon>
        <taxon>Vertebrata</taxon>
        <taxon>Euteleostomi</taxon>
        <taxon>Actinopterygii</taxon>
        <taxon>Neopterygii</taxon>
        <taxon>Teleostei</taxon>
        <taxon>Anguilliformes</taxon>
        <taxon>Anguillidae</taxon>
        <taxon>Anguilla</taxon>
    </lineage>
</organism>
<accession>A0A0E9UAP5</accession>
<protein>
    <submittedName>
        <fullName evidence="1">Uncharacterized protein</fullName>
    </submittedName>
</protein>
<name>A0A0E9UAP5_ANGAN</name>
<reference evidence="1" key="1">
    <citation type="submission" date="2014-11" db="EMBL/GenBank/DDBJ databases">
        <authorList>
            <person name="Amaro Gonzalez C."/>
        </authorList>
    </citation>
    <scope>NUCLEOTIDE SEQUENCE</scope>
</reference>
<sequence length="24" mass="2898">MDINAAMRHIFDCFHSEYQPHVHV</sequence>
<evidence type="ECO:0000313" key="1">
    <source>
        <dbReference type="EMBL" id="JAH62245.1"/>
    </source>
</evidence>
<dbReference type="AlphaFoldDB" id="A0A0E9UAP5"/>
<proteinExistence type="predicted"/>
<dbReference type="EMBL" id="GBXM01046332">
    <property type="protein sequence ID" value="JAH62245.1"/>
    <property type="molecule type" value="Transcribed_RNA"/>
</dbReference>